<organism evidence="2 3">
    <name type="scientific">Mammaliicoccus stepanovicii</name>
    <dbReference type="NCBI Taxonomy" id="643214"/>
    <lineage>
        <taxon>Bacteria</taxon>
        <taxon>Bacillati</taxon>
        <taxon>Bacillota</taxon>
        <taxon>Bacilli</taxon>
        <taxon>Bacillales</taxon>
        <taxon>Staphylococcaceae</taxon>
        <taxon>Mammaliicoccus</taxon>
    </lineage>
</organism>
<evidence type="ECO:0000313" key="2">
    <source>
        <dbReference type="EMBL" id="SNV72986.1"/>
    </source>
</evidence>
<dbReference type="Pfam" id="PF04276">
    <property type="entry name" value="DUF443"/>
    <property type="match status" value="1"/>
</dbReference>
<protein>
    <submittedName>
        <fullName evidence="2">Tandem five-TM protein</fullName>
    </submittedName>
</protein>
<proteinExistence type="predicted"/>
<dbReference type="NCBIfam" id="TIGR01218">
    <property type="entry name" value="Gpos_tandem_5TM"/>
    <property type="match status" value="1"/>
</dbReference>
<dbReference type="Proteomes" id="UP000242084">
    <property type="component" value="Chromosome 1"/>
</dbReference>
<keyword evidence="3" id="KW-1185">Reference proteome</keyword>
<dbReference type="InterPro" id="IPR005915">
    <property type="entry name" value="Tandem_5TM"/>
</dbReference>
<keyword evidence="1" id="KW-0812">Transmembrane</keyword>
<feature type="transmembrane region" description="Helical" evidence="1">
    <location>
        <begin position="51"/>
        <end position="69"/>
    </location>
</feature>
<keyword evidence="1" id="KW-1133">Transmembrane helix</keyword>
<dbReference type="AlphaFoldDB" id="A0A239ZQW4"/>
<feature type="transmembrane region" description="Helical" evidence="1">
    <location>
        <begin position="154"/>
        <end position="173"/>
    </location>
</feature>
<feature type="transmembrane region" description="Helical" evidence="1">
    <location>
        <begin position="13"/>
        <end position="30"/>
    </location>
</feature>
<feature type="transmembrane region" description="Helical" evidence="1">
    <location>
        <begin position="81"/>
        <end position="99"/>
    </location>
</feature>
<name>A0A239ZQW4_9STAP</name>
<evidence type="ECO:0000256" key="1">
    <source>
        <dbReference type="SAM" id="Phobius"/>
    </source>
</evidence>
<accession>A0A239ZQW4</accession>
<feature type="transmembrane region" description="Helical" evidence="1">
    <location>
        <begin position="125"/>
        <end position="148"/>
    </location>
</feature>
<dbReference type="KEGG" id="sste:SAMEA4384403_1757"/>
<reference evidence="2 3" key="1">
    <citation type="submission" date="2017-06" db="EMBL/GenBank/DDBJ databases">
        <authorList>
            <consortium name="Pathogen Informatics"/>
        </authorList>
    </citation>
    <scope>NUCLEOTIDE SEQUENCE [LARGE SCALE GENOMIC DNA]</scope>
    <source>
        <strain evidence="2 3">NCTC13839</strain>
    </source>
</reference>
<evidence type="ECO:0000313" key="3">
    <source>
        <dbReference type="Proteomes" id="UP000242084"/>
    </source>
</evidence>
<dbReference type="OrthoDB" id="2414663at2"/>
<dbReference type="EMBL" id="LT906462">
    <property type="protein sequence ID" value="SNV72986.1"/>
    <property type="molecule type" value="Genomic_DNA"/>
</dbReference>
<gene>
    <name evidence="2" type="ORF">SAMEA4384403_01757</name>
</gene>
<keyword evidence="1" id="KW-0472">Membrane</keyword>
<sequence>MSEYYLIDLTSNWLSYIFPMINWFIPKKCIQISKEEFERLNLLKDIKNKNIGFIAGTSIFLSVTLRKYVNLLDVNFERVFIILYCFLGLIGTLCFLLYLKKKLSLDISMEKDTSKLLLIPSIRSIIFLFFFWILFGLFSLMSFWMLVIDNIQNIIVFISLILMTIIFLCSNMVSFNDTKVRAKLITKEIEK</sequence>